<dbReference type="InterPro" id="IPR016186">
    <property type="entry name" value="C-type_lectin-like/link_sf"/>
</dbReference>
<evidence type="ECO:0000256" key="2">
    <source>
        <dbReference type="ARBA" id="ARBA00022525"/>
    </source>
</evidence>
<name>A0A182C5Z4_9SAUR</name>
<dbReference type="GO" id="GO:0005576">
    <property type="term" value="C:extracellular region"/>
    <property type="evidence" value="ECO:0007669"/>
    <property type="project" value="UniProtKB-SubCell"/>
</dbReference>
<dbReference type="InterPro" id="IPR001304">
    <property type="entry name" value="C-type_lectin-like"/>
</dbReference>
<dbReference type="GO" id="GO:0030246">
    <property type="term" value="F:carbohydrate binding"/>
    <property type="evidence" value="ECO:0007669"/>
    <property type="project" value="UniProtKB-KW"/>
</dbReference>
<evidence type="ECO:0000256" key="3">
    <source>
        <dbReference type="ARBA" id="ARBA00023157"/>
    </source>
</evidence>
<dbReference type="Pfam" id="PF00059">
    <property type="entry name" value="Lectin_C"/>
    <property type="match status" value="1"/>
</dbReference>
<dbReference type="PRINTS" id="PR01504">
    <property type="entry name" value="PNCREATITSAP"/>
</dbReference>
<dbReference type="InterPro" id="IPR018378">
    <property type="entry name" value="C-type_lectin_CS"/>
</dbReference>
<dbReference type="EMBL" id="GEHL01006920">
    <property type="protein sequence ID" value="JAS03152.1"/>
    <property type="molecule type" value="Transcribed_RNA"/>
</dbReference>
<dbReference type="PROSITE" id="PS50041">
    <property type="entry name" value="C_TYPE_LECTIN_2"/>
    <property type="match status" value="1"/>
</dbReference>
<dbReference type="PROSITE" id="PS00615">
    <property type="entry name" value="C_TYPE_LECTIN_1"/>
    <property type="match status" value="1"/>
</dbReference>
<dbReference type="PANTHER" id="PTHR22803">
    <property type="entry name" value="MANNOSE, PHOSPHOLIPASE, LECTIN RECEPTOR RELATED"/>
    <property type="match status" value="1"/>
</dbReference>
<dbReference type="SMART" id="SM00034">
    <property type="entry name" value="CLECT"/>
    <property type="match status" value="1"/>
</dbReference>
<dbReference type="InterPro" id="IPR050111">
    <property type="entry name" value="C-type_lectin/snaclec_domain"/>
</dbReference>
<feature type="chain" id="PRO_5008116156" evidence="4">
    <location>
        <begin position="24"/>
        <end position="164"/>
    </location>
</feature>
<dbReference type="CDD" id="cd00037">
    <property type="entry name" value="CLECT"/>
    <property type="match status" value="1"/>
</dbReference>
<proteinExistence type="predicted"/>
<keyword evidence="2" id="KW-0964">Secreted</keyword>
<accession>A0A182C5Z4</accession>
<dbReference type="AlphaFoldDB" id="A0A182C5Z4"/>
<keyword evidence="6" id="KW-0430">Lectin</keyword>
<sequence length="164" mass="18989">MGRFLFVSLGLLVVVFSLSGIGAHQQCPVGWFSHNVSCYKLFKDWKTWDEAQRICMDEQENGQLASIKDAAESLKLSDEISKTRIILDVWIGLTLSKRTGIWKWGDGSNVTYTRWEEGEPNNLWKNEFCAALTSGSRYLKWNDKNCHHWHRFICKFQPRREASG</sequence>
<organism evidence="6">
    <name type="scientific">Phalotris mertensi</name>
    <dbReference type="NCBI Taxonomy" id="1260334"/>
    <lineage>
        <taxon>Eukaryota</taxon>
        <taxon>Metazoa</taxon>
        <taxon>Chordata</taxon>
        <taxon>Craniata</taxon>
        <taxon>Vertebrata</taxon>
        <taxon>Euteleostomi</taxon>
        <taxon>Lepidosauria</taxon>
        <taxon>Squamata</taxon>
        <taxon>Bifurcata</taxon>
        <taxon>Unidentata</taxon>
        <taxon>Episquamata</taxon>
        <taxon>Toxicofera</taxon>
        <taxon>Serpentes</taxon>
        <taxon>Colubroidea</taxon>
        <taxon>Dipsadidae</taxon>
        <taxon>Phalotris</taxon>
    </lineage>
</organism>
<evidence type="ECO:0000313" key="6">
    <source>
        <dbReference type="EMBL" id="JAS03152.1"/>
    </source>
</evidence>
<keyword evidence="4" id="KW-0732">Signal</keyword>
<dbReference type="Gene3D" id="3.10.100.10">
    <property type="entry name" value="Mannose-Binding Protein A, subunit A"/>
    <property type="match status" value="1"/>
</dbReference>
<evidence type="ECO:0000256" key="1">
    <source>
        <dbReference type="ARBA" id="ARBA00004613"/>
    </source>
</evidence>
<reference evidence="6" key="1">
    <citation type="submission" date="2016-03" db="EMBL/GenBank/DDBJ databases">
        <title>Trends in the evolution of snake toxins underscored by an integrative omics approach to profile the venom of the colubrid Phalotris mertensi.</title>
        <authorList>
            <person name="Campos P.F."/>
            <person name="Silva D.A."/>
            <person name="Zelanis A."/>
            <person name="Paes Leme A.F."/>
            <person name="Rocha M.M."/>
            <person name="Menezes M.C."/>
            <person name="Serrano S.M."/>
            <person name="Junqueira de Azevedo I.L."/>
        </authorList>
    </citation>
    <scope>NUCLEOTIDE SEQUENCE</scope>
    <source>
        <strain evidence="6">Eukaryotic</strain>
        <tissue evidence="6">Venom gland</tissue>
    </source>
</reference>
<evidence type="ECO:0000259" key="5">
    <source>
        <dbReference type="PROSITE" id="PS50041"/>
    </source>
</evidence>
<comment type="subcellular location">
    <subcellularLocation>
        <location evidence="1">Secreted</location>
    </subcellularLocation>
</comment>
<keyword evidence="3" id="KW-1015">Disulfide bond</keyword>
<evidence type="ECO:0000256" key="4">
    <source>
        <dbReference type="SAM" id="SignalP"/>
    </source>
</evidence>
<dbReference type="InterPro" id="IPR016187">
    <property type="entry name" value="CTDL_fold"/>
</dbReference>
<feature type="domain" description="C-type lectin" evidence="5">
    <location>
        <begin position="34"/>
        <end position="155"/>
    </location>
</feature>
<dbReference type="SUPFAM" id="SSF56436">
    <property type="entry name" value="C-type lectin-like"/>
    <property type="match status" value="1"/>
</dbReference>
<feature type="signal peptide" evidence="4">
    <location>
        <begin position="1"/>
        <end position="23"/>
    </location>
</feature>
<protein>
    <submittedName>
        <fullName evidence="6">C-type lectin</fullName>
    </submittedName>
</protein>